<evidence type="ECO:0000313" key="3">
    <source>
        <dbReference type="EMBL" id="UWP79899.1"/>
    </source>
</evidence>
<evidence type="ECO:0000256" key="2">
    <source>
        <dbReference type="ARBA" id="ARBA00022679"/>
    </source>
</evidence>
<keyword evidence="2" id="KW-0808">Transferase</keyword>
<dbReference type="Proteomes" id="UP001059617">
    <property type="component" value="Chromosome"/>
</dbReference>
<gene>
    <name evidence="3" type="ORF">Dfulv_32665</name>
</gene>
<name>A0ABY5VRX9_9ACTN</name>
<dbReference type="EMBL" id="CP073720">
    <property type="protein sequence ID" value="UWP79899.1"/>
    <property type="molecule type" value="Genomic_DNA"/>
</dbReference>
<proteinExistence type="inferred from homology"/>
<comment type="similarity">
    <text evidence="1">Belongs to the amidinotransferase family.</text>
</comment>
<reference evidence="3" key="2">
    <citation type="submission" date="2022-09" db="EMBL/GenBank/DDBJ databases">
        <title>Biosynthetic gene clusters of Dactylosporangioum fulvum.</title>
        <authorList>
            <person name="Caradec T."/>
        </authorList>
    </citation>
    <scope>NUCLEOTIDE SEQUENCE</scope>
    <source>
        <strain evidence="3">NRRL B-16292</strain>
    </source>
</reference>
<reference evidence="3" key="1">
    <citation type="submission" date="2021-04" db="EMBL/GenBank/DDBJ databases">
        <authorList>
            <person name="Hartkoorn R.C."/>
            <person name="Beaudoing E."/>
            <person name="Hot D."/>
        </authorList>
    </citation>
    <scope>NUCLEOTIDE SEQUENCE</scope>
    <source>
        <strain evidence="3">NRRL B-16292</strain>
    </source>
</reference>
<dbReference type="SUPFAM" id="SSF55909">
    <property type="entry name" value="Pentein"/>
    <property type="match status" value="1"/>
</dbReference>
<accession>A0ABY5VRX9</accession>
<dbReference type="RefSeq" id="WP_259857657.1">
    <property type="nucleotide sequence ID" value="NZ_BAAAST010000001.1"/>
</dbReference>
<evidence type="ECO:0008006" key="5">
    <source>
        <dbReference type="Google" id="ProtNLM"/>
    </source>
</evidence>
<keyword evidence="4" id="KW-1185">Reference proteome</keyword>
<dbReference type="InterPro" id="IPR033195">
    <property type="entry name" value="AmidinoTrfase"/>
</dbReference>
<dbReference type="Gene3D" id="3.75.10.10">
    <property type="entry name" value="L-arginine/glycine Amidinotransferase, Chain A"/>
    <property type="match status" value="1"/>
</dbReference>
<dbReference type="PANTHER" id="PTHR10488">
    <property type="entry name" value="GLYCINE AMIDINOTRANSFERASE, MITOCHONDRIAL"/>
    <property type="match status" value="1"/>
</dbReference>
<organism evidence="3 4">
    <name type="scientific">Dactylosporangium fulvum</name>
    <dbReference type="NCBI Taxonomy" id="53359"/>
    <lineage>
        <taxon>Bacteria</taxon>
        <taxon>Bacillati</taxon>
        <taxon>Actinomycetota</taxon>
        <taxon>Actinomycetes</taxon>
        <taxon>Micromonosporales</taxon>
        <taxon>Micromonosporaceae</taxon>
        <taxon>Dactylosporangium</taxon>
    </lineage>
</organism>
<protein>
    <recommendedName>
        <fullName evidence="5">Glycine amidinotransferase</fullName>
    </recommendedName>
</protein>
<evidence type="ECO:0000256" key="1">
    <source>
        <dbReference type="ARBA" id="ARBA00006943"/>
    </source>
</evidence>
<dbReference type="PANTHER" id="PTHR10488:SF1">
    <property type="entry name" value="GLYCINE AMIDINOTRANSFERASE, MITOCHONDRIAL"/>
    <property type="match status" value="1"/>
</dbReference>
<evidence type="ECO:0000313" key="4">
    <source>
        <dbReference type="Proteomes" id="UP001059617"/>
    </source>
</evidence>
<sequence length="371" mass="42074">MSSQPATADRPIVNSHNGWSHLEEVVVGEPYHLAYHDDVSFRLFFCANLDSTVDPSTTEPWVVEDSPAERRLMAEMAEDQAEFLALLAREGVHVRLPDPRPEPSPIRTPDWQTLAGHSVMPRDLFLVVGNEIIETAPMVRSRYLEADLYKGLLTEYLDNGASWTVAPRSRLRPDNFDYGYALLHGYRGPVPVEQRHEPMFDGAQTVRLGRDILFNCSTENHRMGMRWLARQLGDDYRVHEINVIDNHVDTRVVPLRPGTLLLHHSVDVEQLPAFLRNWDVIRYTPPADDLVPGVYGRRPVLAAPSLGMNVLSLDEERVVVAEEQVTLIKDLANAGFTPVTCRWRHGRVTGGSFHCMTLDVRRRSVLESYVD</sequence>